<protein>
    <submittedName>
        <fullName evidence="2">Uncharacterized protein</fullName>
    </submittedName>
</protein>
<comment type="caution">
    <text evidence="2">The sequence shown here is derived from an EMBL/GenBank/DDBJ whole genome shotgun (WGS) entry which is preliminary data.</text>
</comment>
<name>A0A1L9B858_9BACT</name>
<organism evidence="2 3">
    <name type="scientific">Cystobacter ferrugineus</name>
    <dbReference type="NCBI Taxonomy" id="83449"/>
    <lineage>
        <taxon>Bacteria</taxon>
        <taxon>Pseudomonadati</taxon>
        <taxon>Myxococcota</taxon>
        <taxon>Myxococcia</taxon>
        <taxon>Myxococcales</taxon>
        <taxon>Cystobacterineae</taxon>
        <taxon>Archangiaceae</taxon>
        <taxon>Cystobacter</taxon>
    </lineage>
</organism>
<dbReference type="EMBL" id="MPIN01000006">
    <property type="protein sequence ID" value="OJH38422.1"/>
    <property type="molecule type" value="Genomic_DNA"/>
</dbReference>
<accession>A0A1L9B858</accession>
<proteinExistence type="predicted"/>
<keyword evidence="3" id="KW-1185">Reference proteome</keyword>
<dbReference type="OrthoDB" id="5498398at2"/>
<feature type="region of interest" description="Disordered" evidence="1">
    <location>
        <begin position="36"/>
        <end position="57"/>
    </location>
</feature>
<reference evidence="2 3" key="2">
    <citation type="submission" date="2016-12" db="EMBL/GenBank/DDBJ databases">
        <title>Draft Genome Sequence of Cystobacter ferrugineus Strain Cbfe23.</title>
        <authorList>
            <person name="Akbar S."/>
            <person name="Dowd S.E."/>
            <person name="Stevens D.C."/>
        </authorList>
    </citation>
    <scope>NUCLEOTIDE SEQUENCE [LARGE SCALE GENOMIC DNA]</scope>
    <source>
        <strain evidence="2 3">Cbfe23</strain>
    </source>
</reference>
<dbReference type="Proteomes" id="UP000182229">
    <property type="component" value="Unassembled WGS sequence"/>
</dbReference>
<evidence type="ECO:0000313" key="2">
    <source>
        <dbReference type="EMBL" id="OJH38422.1"/>
    </source>
</evidence>
<evidence type="ECO:0000256" key="1">
    <source>
        <dbReference type="SAM" id="MobiDB-lite"/>
    </source>
</evidence>
<dbReference type="STRING" id="83449.BON30_25195"/>
<dbReference type="RefSeq" id="WP_071900928.1">
    <property type="nucleotide sequence ID" value="NZ_MPIN01000006.1"/>
</dbReference>
<sequence length="347" mass="35937">MWIRLRRPPFRGTPRGLTAPPVLRALAAATGLFLGGCGTQQDTPPEDTPPDSTPAGDPNVLVGTFQVLLVPPVAASSGQSETPGYTTVVGKIYDGPSPSQIIWQQAAQGGDCELRTPRVPFCGTPCGGSAACVDDDKCQAYPTARAVGAIQVKGLRTASGATEFSMSPIANNYQPPASVSLPYPAFSEGEEIVLTAAGAYYPAFTLEGRGIAPLQLLDDSLTLQRGQPLALHWAPAGQTDVSTIHVKLDISHHGGTKGMIECDTADTGSLQLSAELVTQLLDLGVAGYPSILVTRRSVGSVTIAPGRVDLLVSSEVERAVIVPGVTSCGDNSDCPSGQTCQPDLTCG</sequence>
<reference evidence="3" key="1">
    <citation type="submission" date="2016-11" db="EMBL/GenBank/DDBJ databases">
        <authorList>
            <person name="Shukria A."/>
            <person name="Stevens D.C."/>
        </authorList>
    </citation>
    <scope>NUCLEOTIDE SEQUENCE [LARGE SCALE GENOMIC DNA]</scope>
    <source>
        <strain evidence="3">Cbfe23</strain>
    </source>
</reference>
<dbReference type="AlphaFoldDB" id="A0A1L9B858"/>
<evidence type="ECO:0000313" key="3">
    <source>
        <dbReference type="Proteomes" id="UP000182229"/>
    </source>
</evidence>
<gene>
    <name evidence="2" type="ORF">BON30_25195</name>
</gene>